<dbReference type="EMBL" id="CP014687">
    <property type="protein sequence ID" value="AQT04379.1"/>
    <property type="molecule type" value="Genomic_DNA"/>
</dbReference>
<evidence type="ECO:0000313" key="3">
    <source>
        <dbReference type="Proteomes" id="UP000189055"/>
    </source>
</evidence>
<name>A0A1U9LDA7_9PROT</name>
<feature type="transmembrane region" description="Helical" evidence="1">
    <location>
        <begin position="14"/>
        <end position="35"/>
    </location>
</feature>
<sequence length="100" mass="10964">MPENRPPPTSAGSLWRTVLKTFCTVGLTALLISLLREGLSLLPWVDRQTGQHVGASVLQVLAADGNASQQQMIAAGLMVLCFLLAIVLVRWGERLLDRRR</sequence>
<dbReference type="AlphaFoldDB" id="A0A1U9LDA7"/>
<dbReference type="Proteomes" id="UP000189055">
    <property type="component" value="Chromosome"/>
</dbReference>
<keyword evidence="1" id="KW-0812">Transmembrane</keyword>
<dbReference type="RefSeq" id="WP_077930262.1">
    <property type="nucleotide sequence ID" value="NZ_CP014687.1"/>
</dbReference>
<evidence type="ECO:0000313" key="2">
    <source>
        <dbReference type="EMBL" id="AQT04379.1"/>
    </source>
</evidence>
<keyword evidence="1" id="KW-0472">Membrane</keyword>
<proteinExistence type="predicted"/>
<accession>A0A1U9LDA7</accession>
<feature type="transmembrane region" description="Helical" evidence="1">
    <location>
        <begin position="72"/>
        <end position="91"/>
    </location>
</feature>
<evidence type="ECO:0000256" key="1">
    <source>
        <dbReference type="SAM" id="Phobius"/>
    </source>
</evidence>
<dbReference type="KEGG" id="aper:A0U91_04595"/>
<gene>
    <name evidence="2" type="ORF">A0U91_04595</name>
</gene>
<organism evidence="2 3">
    <name type="scientific">Acetobacter persici</name>
    <dbReference type="NCBI Taxonomy" id="1076596"/>
    <lineage>
        <taxon>Bacteria</taxon>
        <taxon>Pseudomonadati</taxon>
        <taxon>Pseudomonadota</taxon>
        <taxon>Alphaproteobacteria</taxon>
        <taxon>Acetobacterales</taxon>
        <taxon>Acetobacteraceae</taxon>
        <taxon>Acetobacter</taxon>
    </lineage>
</organism>
<dbReference type="STRING" id="1076596.A0U91_04595"/>
<keyword evidence="1" id="KW-1133">Transmembrane helix</keyword>
<reference evidence="2 3" key="1">
    <citation type="submission" date="2016-03" db="EMBL/GenBank/DDBJ databases">
        <title>Acetic acid bacteria sequencing.</title>
        <authorList>
            <person name="Brandt J."/>
            <person name="Jakob F."/>
            <person name="Vogel R.F."/>
        </authorList>
    </citation>
    <scope>NUCLEOTIDE SEQUENCE [LARGE SCALE GENOMIC DNA]</scope>
    <source>
        <strain evidence="2 3">TMW2.1084</strain>
    </source>
</reference>
<protein>
    <submittedName>
        <fullName evidence="2">Uncharacterized protein</fullName>
    </submittedName>
</protein>